<dbReference type="InterPro" id="IPR017853">
    <property type="entry name" value="GH"/>
</dbReference>
<dbReference type="SUPFAM" id="SSF51445">
    <property type="entry name" value="(Trans)glycosidases"/>
    <property type="match status" value="1"/>
</dbReference>
<organism evidence="1 2">
    <name type="scientific">Saccharopolyspora erythraea (strain ATCC 11635 / DSM 40517 / JCM 4748 / NBRC 13426 / NCIMB 8594 / NRRL 2338)</name>
    <dbReference type="NCBI Taxonomy" id="405948"/>
    <lineage>
        <taxon>Bacteria</taxon>
        <taxon>Bacillati</taxon>
        <taxon>Actinomycetota</taxon>
        <taxon>Actinomycetes</taxon>
        <taxon>Pseudonocardiales</taxon>
        <taxon>Pseudonocardiaceae</taxon>
        <taxon>Saccharopolyspora</taxon>
    </lineage>
</organism>
<keyword evidence="1" id="KW-0378">Hydrolase</keyword>
<dbReference type="Proteomes" id="UP000006728">
    <property type="component" value="Chromosome"/>
</dbReference>
<evidence type="ECO:0000313" key="1">
    <source>
        <dbReference type="EMBL" id="CAM03158.1"/>
    </source>
</evidence>
<dbReference type="PANTHER" id="PTHR42976">
    <property type="entry name" value="BIFUNCTIONAL CHITINASE/LYSOZYME-RELATED"/>
    <property type="match status" value="1"/>
</dbReference>
<sequence>MRSLPTLLAAVAAAVLLPVAAPAAGVERAATIRTAPYVDITRESPTLPEIAQATGQKHFTLAFVLGSSAGCDPQWGGQIPLTEPRIVDQVTRLREMGGDVIVASGGALGPYLERSCRTADELLAAYRKTLDAVGANHLDIDVEASIPHDVVNEALARLQAERGTEISYTLRVQSDDTGLDPYSYQVLQSAAAHGVDVLVNPMTMEFGSSKPWGDAVIAAAESTLGQMRQIWPGLSDAELKARLGVTPMIGRNFNGKVFDQSHARQLVDWAAANRIGLLSFWSAGRDNGRCPGGPVAPDCSSIAQSDYEFTRIFGAFAG</sequence>
<keyword evidence="1" id="KW-0326">Glycosidase</keyword>
<dbReference type="OrthoDB" id="99456at2"/>
<gene>
    <name evidence="1" type="primary">chiC</name>
    <name evidence="1" type="ordered locus">SACE_3887</name>
</gene>
<dbReference type="Gene3D" id="3.20.20.80">
    <property type="entry name" value="Glycosidases"/>
    <property type="match status" value="1"/>
</dbReference>
<keyword evidence="2" id="KW-1185">Reference proteome</keyword>
<dbReference type="EC" id="3.2.1.14" evidence="1"/>
<dbReference type="GO" id="GO:0008843">
    <property type="term" value="F:endochitinase activity"/>
    <property type="evidence" value="ECO:0007669"/>
    <property type="project" value="UniProtKB-EC"/>
</dbReference>
<proteinExistence type="predicted"/>
<dbReference type="KEGG" id="sen:SACE_3887"/>
<protein>
    <submittedName>
        <fullName evidence="1">Glycosyl hydrolase, family 18</fullName>
        <ecNumber evidence="1">3.2.1.14</ecNumber>
    </submittedName>
</protein>
<dbReference type="HOGENOM" id="CLU_019399_0_1_11"/>
<name>A4FGI3_SACEN</name>
<dbReference type="STRING" id="405948.SACE_3887"/>
<evidence type="ECO:0000313" key="2">
    <source>
        <dbReference type="Proteomes" id="UP000006728"/>
    </source>
</evidence>
<dbReference type="InterPro" id="IPR052750">
    <property type="entry name" value="GH18_Chitinase"/>
</dbReference>
<reference evidence="1 2" key="1">
    <citation type="journal article" date="2007" name="Nat. Biotechnol.">
        <title>Complete genome sequence of the erythromycin-producing bacterium Saccharopolyspora erythraea NRRL23338.</title>
        <authorList>
            <person name="Oliynyk M."/>
            <person name="Samborskyy M."/>
            <person name="Lester J.B."/>
            <person name="Mironenko T."/>
            <person name="Scott N."/>
            <person name="Dickens S."/>
            <person name="Haydock S.F."/>
            <person name="Leadlay P.F."/>
        </authorList>
    </citation>
    <scope>NUCLEOTIDE SEQUENCE [LARGE SCALE GENOMIC DNA]</scope>
    <source>
        <strain evidence="2">ATCC 11635 / DSM 40517 / JCM 4748 / NBRC 13426 / NCIMB 8594 / NRRL 2338</strain>
    </source>
</reference>
<accession>A4FGI3</accession>
<dbReference type="eggNOG" id="COG3325">
    <property type="taxonomic scope" value="Bacteria"/>
</dbReference>
<dbReference type="EMBL" id="AM420293">
    <property type="protein sequence ID" value="CAM03158.1"/>
    <property type="molecule type" value="Genomic_DNA"/>
</dbReference>
<dbReference type="AlphaFoldDB" id="A4FGI3"/>
<dbReference type="RefSeq" id="WP_009947864.1">
    <property type="nucleotide sequence ID" value="NC_009142.1"/>
</dbReference>
<dbReference type="CAZy" id="GH18">
    <property type="family name" value="Glycoside Hydrolase Family 18"/>
</dbReference>
<dbReference type="CDD" id="cd06543">
    <property type="entry name" value="GH18_PF-ChiA-like"/>
    <property type="match status" value="1"/>
</dbReference>
<dbReference type="PANTHER" id="PTHR42976:SF1">
    <property type="entry name" value="GH18 DOMAIN-CONTAINING PROTEIN-RELATED"/>
    <property type="match status" value="1"/>
</dbReference>